<evidence type="ECO:0000256" key="4">
    <source>
        <dbReference type="ARBA" id="ARBA00022989"/>
    </source>
</evidence>
<dbReference type="OrthoDB" id="9806477at2"/>
<dbReference type="FunFam" id="1.10.287.950:FF:000001">
    <property type="entry name" value="Methyl-accepting chemotaxis sensory transducer"/>
    <property type="match status" value="1"/>
</dbReference>
<evidence type="ECO:0000256" key="6">
    <source>
        <dbReference type="ARBA" id="ARBA00029447"/>
    </source>
</evidence>
<dbReference type="PROSITE" id="PS50885">
    <property type="entry name" value="HAMP"/>
    <property type="match status" value="1"/>
</dbReference>
<evidence type="ECO:0000256" key="7">
    <source>
        <dbReference type="PROSITE-ProRule" id="PRU00284"/>
    </source>
</evidence>
<name>A0A1U9K0S5_9BURK</name>
<keyword evidence="2" id="KW-1003">Cell membrane</keyword>
<reference evidence="12 13" key="1">
    <citation type="submission" date="2017-01" db="EMBL/GenBank/DDBJ databases">
        <title>Complete Genome Sequence of Paenalcaligenes hominis, Isolated from a paraplegic Patient with neurogenic bladder.</title>
        <authorList>
            <person name="Mukhopadhyay R."/>
            <person name="Joaquin J."/>
            <person name="Hogue R."/>
            <person name="Kilaru A."/>
            <person name="Jospin G."/>
            <person name="Mars K."/>
            <person name="Eisen J.A."/>
            <person name="Chaturvedi V."/>
        </authorList>
    </citation>
    <scope>NUCLEOTIDE SEQUENCE [LARGE SCALE GENOMIC DNA]</scope>
    <source>
        <strain evidence="12 13">15S00501</strain>
    </source>
</reference>
<evidence type="ECO:0000259" key="11">
    <source>
        <dbReference type="PROSITE" id="PS50885"/>
    </source>
</evidence>
<evidence type="ECO:0000256" key="1">
    <source>
        <dbReference type="ARBA" id="ARBA00004651"/>
    </source>
</evidence>
<feature type="signal peptide" evidence="9">
    <location>
        <begin position="1"/>
        <end position="23"/>
    </location>
</feature>
<dbReference type="CDD" id="cd06225">
    <property type="entry name" value="HAMP"/>
    <property type="match status" value="1"/>
</dbReference>
<proteinExistence type="inferred from homology"/>
<dbReference type="GO" id="GO:0007165">
    <property type="term" value="P:signal transduction"/>
    <property type="evidence" value="ECO:0007669"/>
    <property type="project" value="UniProtKB-KW"/>
</dbReference>
<keyword evidence="7" id="KW-0807">Transducer</keyword>
<feature type="domain" description="Methyl-accepting transducer" evidence="10">
    <location>
        <begin position="356"/>
        <end position="585"/>
    </location>
</feature>
<feature type="chain" id="PRO_5012482471" description="Chemotaxis protein" evidence="9">
    <location>
        <begin position="24"/>
        <end position="602"/>
    </location>
</feature>
<dbReference type="CDD" id="cd11386">
    <property type="entry name" value="MCP_signal"/>
    <property type="match status" value="1"/>
</dbReference>
<dbReference type="GO" id="GO:0004888">
    <property type="term" value="F:transmembrane signaling receptor activity"/>
    <property type="evidence" value="ECO:0007669"/>
    <property type="project" value="TreeGrafter"/>
</dbReference>
<dbReference type="Pfam" id="PF00672">
    <property type="entry name" value="HAMP"/>
    <property type="match status" value="1"/>
</dbReference>
<dbReference type="SUPFAM" id="SSF103190">
    <property type="entry name" value="Sensory domain-like"/>
    <property type="match status" value="1"/>
</dbReference>
<evidence type="ECO:0000313" key="13">
    <source>
        <dbReference type="Proteomes" id="UP000189369"/>
    </source>
</evidence>
<feature type="transmembrane region" description="Helical" evidence="8">
    <location>
        <begin position="277"/>
        <end position="300"/>
    </location>
</feature>
<dbReference type="KEGG" id="phn:PAEH1_08620"/>
<dbReference type="InterPro" id="IPR029151">
    <property type="entry name" value="Sensor-like_sf"/>
</dbReference>
<evidence type="ECO:0000256" key="9">
    <source>
        <dbReference type="SAM" id="SignalP"/>
    </source>
</evidence>
<dbReference type="InterPro" id="IPR033479">
    <property type="entry name" value="dCache_1"/>
</dbReference>
<dbReference type="Proteomes" id="UP000189369">
    <property type="component" value="Chromosome"/>
</dbReference>
<dbReference type="AlphaFoldDB" id="A0A1U9K0S5"/>
<dbReference type="SUPFAM" id="SSF58104">
    <property type="entry name" value="Methyl-accepting chemotaxis protein (MCP) signaling domain"/>
    <property type="match status" value="1"/>
</dbReference>
<keyword evidence="3 8" id="KW-0812">Transmembrane</keyword>
<dbReference type="CDD" id="cd12912">
    <property type="entry name" value="PDC2_MCP_like"/>
    <property type="match status" value="1"/>
</dbReference>
<dbReference type="InterPro" id="IPR004089">
    <property type="entry name" value="MCPsignal_dom"/>
</dbReference>
<evidence type="ECO:0000256" key="5">
    <source>
        <dbReference type="ARBA" id="ARBA00023136"/>
    </source>
</evidence>
<dbReference type="PANTHER" id="PTHR43531:SF16">
    <property type="entry name" value="METHYL-ACCEPTING CHEMOTAXIS PROTEIN II"/>
    <property type="match status" value="1"/>
</dbReference>
<dbReference type="Gene3D" id="3.30.450.20">
    <property type="entry name" value="PAS domain"/>
    <property type="match status" value="2"/>
</dbReference>
<dbReference type="Gene3D" id="1.10.287.950">
    <property type="entry name" value="Methyl-accepting chemotaxis protein"/>
    <property type="match status" value="1"/>
</dbReference>
<dbReference type="STRING" id="643674.PAEH1_08620"/>
<dbReference type="GO" id="GO:0005886">
    <property type="term" value="C:plasma membrane"/>
    <property type="evidence" value="ECO:0007669"/>
    <property type="project" value="UniProtKB-SubCell"/>
</dbReference>
<keyword evidence="9" id="KW-0732">Signal</keyword>
<comment type="subcellular location">
    <subcellularLocation>
        <location evidence="1">Cell membrane</location>
        <topology evidence="1">Multi-pass membrane protein</topology>
    </subcellularLocation>
</comment>
<organism evidence="12 13">
    <name type="scientific">Paenalcaligenes hominis</name>
    <dbReference type="NCBI Taxonomy" id="643674"/>
    <lineage>
        <taxon>Bacteria</taxon>
        <taxon>Pseudomonadati</taxon>
        <taxon>Pseudomonadota</taxon>
        <taxon>Betaproteobacteria</taxon>
        <taxon>Burkholderiales</taxon>
        <taxon>Alcaligenaceae</taxon>
        <taxon>Paenalcaligenes</taxon>
    </lineage>
</organism>
<dbReference type="InterPro" id="IPR051310">
    <property type="entry name" value="MCP_chemotaxis"/>
</dbReference>
<protein>
    <recommendedName>
        <fullName evidence="14">Chemotaxis protein</fullName>
    </recommendedName>
</protein>
<keyword evidence="5 8" id="KW-0472">Membrane</keyword>
<dbReference type="PANTHER" id="PTHR43531">
    <property type="entry name" value="PROTEIN ICFG"/>
    <property type="match status" value="1"/>
</dbReference>
<accession>A0A1U9K0S5</accession>
<feature type="domain" description="HAMP" evidence="11">
    <location>
        <begin position="297"/>
        <end position="351"/>
    </location>
</feature>
<dbReference type="CDD" id="cd12913">
    <property type="entry name" value="PDC1_MCP_like"/>
    <property type="match status" value="1"/>
</dbReference>
<evidence type="ECO:0000256" key="3">
    <source>
        <dbReference type="ARBA" id="ARBA00022692"/>
    </source>
</evidence>
<dbReference type="Pfam" id="PF00015">
    <property type="entry name" value="MCPsignal"/>
    <property type="match status" value="1"/>
</dbReference>
<dbReference type="PROSITE" id="PS50111">
    <property type="entry name" value="CHEMOTAXIS_TRANSDUC_2"/>
    <property type="match status" value="1"/>
</dbReference>
<comment type="similarity">
    <text evidence="6">Belongs to the methyl-accepting chemotaxis (MCP) protein family.</text>
</comment>
<keyword evidence="4 8" id="KW-1133">Transmembrane helix</keyword>
<evidence type="ECO:0000256" key="8">
    <source>
        <dbReference type="SAM" id="Phobius"/>
    </source>
</evidence>
<dbReference type="Pfam" id="PF02743">
    <property type="entry name" value="dCache_1"/>
    <property type="match status" value="1"/>
</dbReference>
<dbReference type="GO" id="GO:0006935">
    <property type="term" value="P:chemotaxis"/>
    <property type="evidence" value="ECO:0007669"/>
    <property type="project" value="TreeGrafter"/>
</dbReference>
<evidence type="ECO:0000256" key="2">
    <source>
        <dbReference type="ARBA" id="ARBA00022475"/>
    </source>
</evidence>
<sequence>MKNLSIRTKLVLASICTVVVAMAALAFANHQSAQNAFINEAQDKTNLVIDGTVHQIDSWLQNKKNIVKALAPAASSYYPLAVLDQARESGMFISSYIGWANKRFVTSPATRMDSSYDPTSRPWYLDAVAAETEVLTDPYVNASDDTIVVTLASPIKNDKGEIVAVAAADIGMQEIVDLVRTTQPTPNSFAMLIDGRGRIIAHPNNALSLQTFAEHYPKTHDIGLGKLAQDQESFRTTIDNVPFWINARQVPGSSWSVVIATHQGDALETLITMRNQAILTSLIMIALAAILLSIVTRTLLRRLGLLQEALEDIASGEGDLTRRLDESGNDELAKVGQSFNVFVRKISETIGSIRMTAESVNVASAEIAAGNTDLAARTEQAAAAIQETASSMEELASTVRQTADAGNVADQIANNSRAAAIEGGQLMVEVVDTMQDINNSSQRMSDIVGVIDSIAFQTNILALNAAVEAARANEHGHGFAVVAGEVRSLAQRSAQSAREIRDLILANVDRVNAGSELVRTAGGAMDKIVTEVQHLSDIIGEIKVAANEQNSGISQVGVAINQLEVTTQQNSALVAESAAASASLSAQANALSQAVSGFRTES</sequence>
<evidence type="ECO:0000259" key="10">
    <source>
        <dbReference type="PROSITE" id="PS50111"/>
    </source>
</evidence>
<dbReference type="SMART" id="SM00304">
    <property type="entry name" value="HAMP"/>
    <property type="match status" value="1"/>
</dbReference>
<evidence type="ECO:0000313" key="12">
    <source>
        <dbReference type="EMBL" id="AQS51612.1"/>
    </source>
</evidence>
<dbReference type="EMBL" id="CP019697">
    <property type="protein sequence ID" value="AQS51612.1"/>
    <property type="molecule type" value="Genomic_DNA"/>
</dbReference>
<dbReference type="SMART" id="SM00283">
    <property type="entry name" value="MA"/>
    <property type="match status" value="1"/>
</dbReference>
<dbReference type="InterPro" id="IPR003660">
    <property type="entry name" value="HAMP_dom"/>
</dbReference>
<evidence type="ECO:0008006" key="14">
    <source>
        <dbReference type="Google" id="ProtNLM"/>
    </source>
</evidence>
<gene>
    <name evidence="12" type="ORF">PAEH1_08620</name>
</gene>